<feature type="region of interest" description="Disordered" evidence="1">
    <location>
        <begin position="1"/>
        <end position="157"/>
    </location>
</feature>
<proteinExistence type="predicted"/>
<sequence length="157" mass="16723">MYDVPISPHVNGAAKKKPSAAKKTPSSKLSGKLSISATKARNGLSAPTKRDAQSNDIWDPLEDSDSLKAPTTRKKPARPAGKGTAKKTTMRKSATKKSTAKVTKNTLSSRSDKSPFKITSGPSKKAGRSAERASEADHEVSQILSDIKLPPQRTTRA</sequence>
<dbReference type="Proteomes" id="UP001357485">
    <property type="component" value="Unassembled WGS sequence"/>
</dbReference>
<feature type="compositionally biased region" description="Basic and acidic residues" evidence="1">
    <location>
        <begin position="128"/>
        <end position="140"/>
    </location>
</feature>
<dbReference type="EMBL" id="JAVRRA010011703">
    <property type="protein sequence ID" value="KAK5239912.1"/>
    <property type="molecule type" value="Genomic_DNA"/>
</dbReference>
<reference evidence="2 3" key="1">
    <citation type="submission" date="2023-08" db="EMBL/GenBank/DDBJ databases">
        <title>Black Yeasts Isolated from many extreme environments.</title>
        <authorList>
            <person name="Coleine C."/>
            <person name="Stajich J.E."/>
            <person name="Selbmann L."/>
        </authorList>
    </citation>
    <scope>NUCLEOTIDE SEQUENCE [LARGE SCALE GENOMIC DNA]</scope>
    <source>
        <strain evidence="2 3">CCFEE 536</strain>
    </source>
</reference>
<accession>A0ABR0LSC7</accession>
<comment type="caution">
    <text evidence="2">The sequence shown here is derived from an EMBL/GenBank/DDBJ whole genome shotgun (WGS) entry which is preliminary data.</text>
</comment>
<evidence type="ECO:0000256" key="1">
    <source>
        <dbReference type="SAM" id="MobiDB-lite"/>
    </source>
</evidence>
<organism evidence="2 3">
    <name type="scientific">Cryomyces antarcticus</name>
    <dbReference type="NCBI Taxonomy" id="329879"/>
    <lineage>
        <taxon>Eukaryota</taxon>
        <taxon>Fungi</taxon>
        <taxon>Dikarya</taxon>
        <taxon>Ascomycota</taxon>
        <taxon>Pezizomycotina</taxon>
        <taxon>Dothideomycetes</taxon>
        <taxon>Dothideomycetes incertae sedis</taxon>
        <taxon>Cryomyces</taxon>
    </lineage>
</organism>
<name>A0ABR0LSC7_9PEZI</name>
<protein>
    <submittedName>
        <fullName evidence="2">Uncharacterized protein</fullName>
    </submittedName>
</protein>
<feature type="non-terminal residue" evidence="2">
    <location>
        <position position="157"/>
    </location>
</feature>
<keyword evidence="3" id="KW-1185">Reference proteome</keyword>
<gene>
    <name evidence="2" type="ORF">LTR16_011365</name>
</gene>
<evidence type="ECO:0000313" key="2">
    <source>
        <dbReference type="EMBL" id="KAK5239912.1"/>
    </source>
</evidence>
<evidence type="ECO:0000313" key="3">
    <source>
        <dbReference type="Proteomes" id="UP001357485"/>
    </source>
</evidence>
<feature type="compositionally biased region" description="Low complexity" evidence="1">
    <location>
        <begin position="21"/>
        <end position="30"/>
    </location>
</feature>
<feature type="compositionally biased region" description="Basic residues" evidence="1">
    <location>
        <begin position="84"/>
        <end position="99"/>
    </location>
</feature>